<reference evidence="1 2" key="1">
    <citation type="journal article" date="2011" name="J. Bacteriol.">
        <title>Complete Genome Sequence of the Type Strain Pseudomonas stutzeri CGMCC 1.1803.</title>
        <authorList>
            <person name="Chen M."/>
            <person name="Yan Y."/>
            <person name="Zhang W."/>
            <person name="Lu W."/>
            <person name="Wang J."/>
            <person name="Ping S."/>
            <person name="Lin M."/>
        </authorList>
    </citation>
    <scope>NUCLEOTIDE SEQUENCE [LARGE SCALE GENOMIC DNA]</scope>
    <source>
        <strain evidence="2">ATCC 17588 / DSM 5190 / CCUG 11256 / JCM 5965 / LMG 11199 / NCIMB 11358 / Stanier 221</strain>
    </source>
</reference>
<accession>F8H5Q8</accession>
<proteinExistence type="predicted"/>
<name>F8H5Q8_STUS2</name>
<dbReference type="KEGG" id="psz:PSTAB_2794"/>
<reference evidence="2" key="3">
    <citation type="submission" date="2011-06" db="EMBL/GenBank/DDBJ databases">
        <title>Complete genome sequence of Pseudomonas stutzeri strain CGMCC 1.1803.</title>
        <authorList>
            <person name="Yan Y."/>
            <person name="Chen M."/>
            <person name="Lu W."/>
            <person name="Zhang W."/>
            <person name="Ping S."/>
            <person name="Lin M."/>
        </authorList>
    </citation>
    <scope>NUCLEOTIDE SEQUENCE [LARGE SCALE GENOMIC DNA]</scope>
    <source>
        <strain evidence="2">ATCC 17588 / DSM 5190 / CCUG 11256 / JCM 5965 / LMG 11199 / NCIMB 11358 / Stanier 221</strain>
    </source>
</reference>
<evidence type="ECO:0000313" key="1">
    <source>
        <dbReference type="EMBL" id="AEJ06075.1"/>
    </source>
</evidence>
<protein>
    <submittedName>
        <fullName evidence="1">Uncharacterized protein</fullName>
    </submittedName>
</protein>
<dbReference type="Proteomes" id="UP000008932">
    <property type="component" value="Chromosome"/>
</dbReference>
<dbReference type="HOGENOM" id="CLU_3315774_0_0_6"/>
<gene>
    <name evidence="1" type="ordered locus">PSTAB_2794</name>
</gene>
<organism evidence="1 2">
    <name type="scientific">Stutzerimonas stutzeri (strain ATCC 17588 / DSM 5190 / CCUG 11256 / JCM 5965 / LMG 11199 / NBRC 14165 / NCIMB 11358 / Stanier 221)</name>
    <name type="common">Pseudomonas stutzeri</name>
    <dbReference type="NCBI Taxonomy" id="96563"/>
    <lineage>
        <taxon>Bacteria</taxon>
        <taxon>Pseudomonadati</taxon>
        <taxon>Pseudomonadota</taxon>
        <taxon>Gammaproteobacteria</taxon>
        <taxon>Pseudomonadales</taxon>
        <taxon>Pseudomonadaceae</taxon>
        <taxon>Stutzerimonas</taxon>
    </lineage>
</organism>
<reference key="2">
    <citation type="submission" date="2011-06" db="EMBL/GenBank/DDBJ databases">
        <title>Complete Genome Sequence of Pseudomonas stutzeri Strain CGMCC 1.1803.</title>
        <authorList>
            <person name="Yan Y."/>
            <person name="Chen M."/>
            <person name="Lu W."/>
            <person name="Zhang W."/>
            <person name="Ping S."/>
            <person name="Lin M."/>
        </authorList>
    </citation>
    <scope>NUCLEOTIDE SEQUENCE</scope>
    <source>
        <strain>ATCC 17588</strain>
    </source>
</reference>
<evidence type="ECO:0000313" key="2">
    <source>
        <dbReference type="Proteomes" id="UP000008932"/>
    </source>
</evidence>
<dbReference type="AlphaFoldDB" id="F8H5Q8"/>
<sequence>MERWGYSIAASRQITLSKPQQPVVTHSASARIRRFYFEN</sequence>
<dbReference type="EMBL" id="CP002881">
    <property type="protein sequence ID" value="AEJ06075.1"/>
    <property type="molecule type" value="Genomic_DNA"/>
</dbReference>